<keyword evidence="3" id="KW-0645">Protease</keyword>
<comment type="caution">
    <text evidence="8">The sequence shown here is derived from an EMBL/GenBank/DDBJ whole genome shotgun (WGS) entry which is preliminary data.</text>
</comment>
<dbReference type="GO" id="GO:0070139">
    <property type="term" value="F:SUMO-specific endopeptidase activity"/>
    <property type="evidence" value="ECO:0007669"/>
    <property type="project" value="TreeGrafter"/>
</dbReference>
<dbReference type="InParanoid" id="A0A2K1R1E6"/>
<evidence type="ECO:0000256" key="3">
    <source>
        <dbReference type="ARBA" id="ARBA00022670"/>
    </source>
</evidence>
<dbReference type="PANTHER" id="PTHR46896">
    <property type="entry name" value="SENTRIN-SPECIFIC PROTEASE"/>
    <property type="match status" value="1"/>
</dbReference>
<evidence type="ECO:0000313" key="8">
    <source>
        <dbReference type="EMBL" id="PNS21114.1"/>
    </source>
</evidence>
<feature type="compositionally biased region" description="Basic and acidic residues" evidence="6">
    <location>
        <begin position="181"/>
        <end position="194"/>
    </location>
</feature>
<feature type="region of interest" description="Disordered" evidence="6">
    <location>
        <begin position="906"/>
        <end position="926"/>
    </location>
</feature>
<dbReference type="Proteomes" id="UP000243797">
    <property type="component" value="Unassembled WGS sequence"/>
</dbReference>
<feature type="compositionally biased region" description="Low complexity" evidence="6">
    <location>
        <begin position="494"/>
        <end position="505"/>
    </location>
</feature>
<dbReference type="GO" id="GO:0005634">
    <property type="term" value="C:nucleus"/>
    <property type="evidence" value="ECO:0007669"/>
    <property type="project" value="TreeGrafter"/>
</dbReference>
<feature type="region of interest" description="Disordered" evidence="6">
    <location>
        <begin position="1111"/>
        <end position="1205"/>
    </location>
</feature>
<evidence type="ECO:0000256" key="6">
    <source>
        <dbReference type="SAM" id="MobiDB-lite"/>
    </source>
</evidence>
<organism evidence="8 9">
    <name type="scientific">Sphaceloma murrayae</name>
    <dbReference type="NCBI Taxonomy" id="2082308"/>
    <lineage>
        <taxon>Eukaryota</taxon>
        <taxon>Fungi</taxon>
        <taxon>Dikarya</taxon>
        <taxon>Ascomycota</taxon>
        <taxon>Pezizomycotina</taxon>
        <taxon>Dothideomycetes</taxon>
        <taxon>Dothideomycetidae</taxon>
        <taxon>Myriangiales</taxon>
        <taxon>Elsinoaceae</taxon>
        <taxon>Sphaceloma</taxon>
    </lineage>
</organism>
<feature type="compositionally biased region" description="Basic residues" evidence="6">
    <location>
        <begin position="1111"/>
        <end position="1125"/>
    </location>
</feature>
<feature type="compositionally biased region" description="Basic and acidic residues" evidence="6">
    <location>
        <begin position="22"/>
        <end position="40"/>
    </location>
</feature>
<name>A0A2K1R1E6_9PEZI</name>
<dbReference type="SUPFAM" id="SSF54001">
    <property type="entry name" value="Cysteine proteinases"/>
    <property type="match status" value="1"/>
</dbReference>
<dbReference type="PROSITE" id="PS50600">
    <property type="entry name" value="ULP_PROTEASE"/>
    <property type="match status" value="1"/>
</dbReference>
<feature type="region of interest" description="Disordered" evidence="6">
    <location>
        <begin position="489"/>
        <end position="583"/>
    </location>
</feature>
<keyword evidence="4" id="KW-0833">Ubl conjugation pathway</keyword>
<evidence type="ECO:0000256" key="2">
    <source>
        <dbReference type="ARBA" id="ARBA00022553"/>
    </source>
</evidence>
<keyword evidence="2" id="KW-0597">Phosphoprotein</keyword>
<sequence length="1224" mass="134857">MLDAIWGGVTKLTNLLTLPDTEKSAHTDCGDTHSARDTASLRDPTTALPPYLRSPYTVGRLSGLKKHEDPNHWRHTSGTVRRLPGALVGEGAEAKRASSVRTAAVRDVERAGDTDHSDQSHTYVRTECHQSEGVKGTMGKPLATGQYRPLNTINNPRPGISPPESRAQTYSRKRGANLKGAHKEASQHDDRDNALHASGQASKRQKTSHSSPVMPYMRTSFGTTETYVDISDNEDPALLDRNRAGAGAVAGPSNRRHQRARSAISTAKATTESEAIPLPVKKSPASSTPTLVSSRSLRSSSNWGFGILEDAQQHSNHFVLDPPTESELGAKQRNPNARNDVATGKTRLRNRPASPNSPPSKTELLRDNSPSVHDNSTSRVSDDDVFELFSNACKNPNERTDHVNDTKRQNVFTGGARMWRDVSRSLDEGPGTEMQLQQNQRLAGGQGHSSRSEVQRGRVCPTRKLPPSGPVSEACMPALNVSTRLKDRLKDTSKITTSKSIQSKQDSSNDELSGPATIGKGLKKMGSALQAKRAPSSGVQPTLSNRNRAAQGEKPDHVSDSEPESKTEAAHPGRKSSEKEPTAELSHYFADPGKSNHSRATQVDVHRRLGDHDSALQIEETPAVIDQPKLLENTSSKSVYRPQKERLAERDAEPVDACVNELDSVPTVASPIRRRQSDGQNKQARPLAAEPENVDELEASRPNDRHQPTQNELATDEPVKAAQRMELPTADMDTPPSEIEKMQRLRRTGRSYKPKQSVLVDVEDAQAAQRKPWYEEQNVKPWLHPLTWPLDKPRQVMVNFDDLVRLDEGEFLNDNIVQFELRRIEDFPFPCTGQVYFFNTFFYDSLMKTPAGKVGFNYDAVKKWTRKVDIFSFPYIIVPVNSSAHWYVFIICNAHKLVESVNLDDEHFNPEPSQGDASETASAGVGAPSVDHVDDLDLASMNINRKSSTSPSSSVPEASSQSTFKVPDSDDELATVPSATTRPAAKRKPGKQIDPNKPLVIALDSLGMTHAREVSNLKRYLVAEAKDKKGRNVDMKDILGTNAKGVPTQTNMSDCGIFLCGYVTKFLQNPRSFVEKVCSREMDENNDFDGYDPHRERRAIRNRILSAYQIQKKHRKALKARKRKAREASESKEASTSPAKKAKKGKESTTTSVETIDAGELAEEESRRRTFNSSGGVVDHGSDPGSSLTGEGTTHRSDRSIVQSGEGLLDRIRDYIRPTDAGVV</sequence>
<feature type="region of interest" description="Disordered" evidence="6">
    <location>
        <begin position="944"/>
        <end position="996"/>
    </location>
</feature>
<feature type="region of interest" description="Disordered" evidence="6">
    <location>
        <begin position="425"/>
        <end position="477"/>
    </location>
</feature>
<feature type="compositionally biased region" description="Polar residues" evidence="6">
    <location>
        <begin position="263"/>
        <end position="273"/>
    </location>
</feature>
<evidence type="ECO:0000256" key="5">
    <source>
        <dbReference type="ARBA" id="ARBA00022801"/>
    </source>
</evidence>
<dbReference type="GO" id="GO:0005737">
    <property type="term" value="C:cytoplasm"/>
    <property type="evidence" value="ECO:0007669"/>
    <property type="project" value="TreeGrafter"/>
</dbReference>
<evidence type="ECO:0000313" key="9">
    <source>
        <dbReference type="Proteomes" id="UP000243797"/>
    </source>
</evidence>
<evidence type="ECO:0000259" key="7">
    <source>
        <dbReference type="PROSITE" id="PS50600"/>
    </source>
</evidence>
<reference evidence="8 9" key="1">
    <citation type="submission" date="2017-06" db="EMBL/GenBank/DDBJ databases">
        <title>Draft genome sequence of a variant of Elsinoe murrayae.</title>
        <authorList>
            <person name="Cheng Q."/>
        </authorList>
    </citation>
    <scope>NUCLEOTIDE SEQUENCE [LARGE SCALE GENOMIC DNA]</scope>
    <source>
        <strain evidence="8 9">CQ-2017a</strain>
    </source>
</reference>
<feature type="region of interest" description="Disordered" evidence="6">
    <location>
        <begin position="318"/>
        <end position="379"/>
    </location>
</feature>
<feature type="compositionally biased region" description="Polar residues" evidence="6">
    <location>
        <begin position="911"/>
        <end position="921"/>
    </location>
</feature>
<dbReference type="GO" id="GO:0016926">
    <property type="term" value="P:protein desumoylation"/>
    <property type="evidence" value="ECO:0007669"/>
    <property type="project" value="TreeGrafter"/>
</dbReference>
<dbReference type="GO" id="GO:0006508">
    <property type="term" value="P:proteolysis"/>
    <property type="evidence" value="ECO:0007669"/>
    <property type="project" value="UniProtKB-KW"/>
</dbReference>
<feature type="compositionally biased region" description="Polar residues" evidence="6">
    <location>
        <begin position="368"/>
        <end position="379"/>
    </location>
</feature>
<dbReference type="InterPro" id="IPR003653">
    <property type="entry name" value="Peptidase_C48_C"/>
</dbReference>
<feature type="region of interest" description="Disordered" evidence="6">
    <location>
        <begin position="128"/>
        <end position="216"/>
    </location>
</feature>
<evidence type="ECO:0000256" key="4">
    <source>
        <dbReference type="ARBA" id="ARBA00022786"/>
    </source>
</evidence>
<proteinExistence type="inferred from homology"/>
<feature type="compositionally biased region" description="Basic and acidic residues" evidence="6">
    <location>
        <begin position="698"/>
        <end position="707"/>
    </location>
</feature>
<dbReference type="InterPro" id="IPR051947">
    <property type="entry name" value="Sentrin-specific_protease"/>
</dbReference>
<feature type="compositionally biased region" description="Basic and acidic residues" evidence="6">
    <location>
        <begin position="551"/>
        <end position="582"/>
    </location>
</feature>
<accession>A0A2K1R1E6</accession>
<gene>
    <name evidence="8" type="ORF">CAC42_3452</name>
</gene>
<comment type="similarity">
    <text evidence="1">Belongs to the peptidase C48 family.</text>
</comment>
<dbReference type="InterPro" id="IPR038765">
    <property type="entry name" value="Papain-like_cys_pep_sf"/>
</dbReference>
<dbReference type="PANTHER" id="PTHR46896:SF3">
    <property type="entry name" value="FI06413P-RELATED"/>
    <property type="match status" value="1"/>
</dbReference>
<keyword evidence="5" id="KW-0378">Hydrolase</keyword>
<dbReference type="Pfam" id="PF02902">
    <property type="entry name" value="Peptidase_C48"/>
    <property type="match status" value="1"/>
</dbReference>
<protein>
    <recommendedName>
        <fullName evidence="7">Ubiquitin-like protease family profile domain-containing protein</fullName>
    </recommendedName>
</protein>
<feature type="domain" description="Ubiquitin-like protease family profile" evidence="7">
    <location>
        <begin position="796"/>
        <end position="1066"/>
    </location>
</feature>
<feature type="compositionally biased region" description="Low complexity" evidence="6">
    <location>
        <begin position="947"/>
        <end position="962"/>
    </location>
</feature>
<keyword evidence="9" id="KW-1185">Reference proteome</keyword>
<feature type="region of interest" description="Disordered" evidence="6">
    <location>
        <begin position="669"/>
        <end position="716"/>
    </location>
</feature>
<dbReference type="STRING" id="2082308.A0A2K1R1E6"/>
<dbReference type="EMBL" id="NKHZ01000012">
    <property type="protein sequence ID" value="PNS21114.1"/>
    <property type="molecule type" value="Genomic_DNA"/>
</dbReference>
<evidence type="ECO:0000256" key="1">
    <source>
        <dbReference type="ARBA" id="ARBA00005234"/>
    </source>
</evidence>
<dbReference type="AlphaFoldDB" id="A0A2K1R1E6"/>
<feature type="compositionally biased region" description="Low complexity" evidence="6">
    <location>
        <begin position="286"/>
        <end position="297"/>
    </location>
</feature>
<dbReference type="Gene3D" id="3.40.395.10">
    <property type="entry name" value="Adenoviral Proteinase, Chain A"/>
    <property type="match status" value="1"/>
</dbReference>
<feature type="compositionally biased region" description="Polar residues" evidence="6">
    <location>
        <begin position="537"/>
        <end position="548"/>
    </location>
</feature>
<feature type="region of interest" description="Disordered" evidence="6">
    <location>
        <begin position="22"/>
        <end position="82"/>
    </location>
</feature>
<feature type="region of interest" description="Disordered" evidence="6">
    <location>
        <begin position="245"/>
        <end position="297"/>
    </location>
</feature>
<dbReference type="OrthoDB" id="442460at2759"/>